<keyword evidence="3 12" id="KW-0808">Transferase</keyword>
<dbReference type="SMART" id="SM00400">
    <property type="entry name" value="ZnF_CHCC"/>
    <property type="match status" value="1"/>
</dbReference>
<dbReference type="PANTHER" id="PTHR30313">
    <property type="entry name" value="DNA PRIMASE"/>
    <property type="match status" value="1"/>
</dbReference>
<dbReference type="Gene3D" id="1.10.860.10">
    <property type="entry name" value="DNAb Helicase, Chain A"/>
    <property type="match status" value="1"/>
</dbReference>
<dbReference type="Pfam" id="PF13155">
    <property type="entry name" value="Toprim_2"/>
    <property type="match status" value="1"/>
</dbReference>
<feature type="domain" description="Toprim" evidence="15">
    <location>
        <begin position="262"/>
        <end position="343"/>
    </location>
</feature>
<evidence type="ECO:0000256" key="7">
    <source>
        <dbReference type="ARBA" id="ARBA00022771"/>
    </source>
</evidence>
<dbReference type="FunFam" id="3.40.1360.10:FF:000002">
    <property type="entry name" value="DNA primase"/>
    <property type="match status" value="1"/>
</dbReference>
<dbReference type="GO" id="GO:0008270">
    <property type="term" value="F:zinc ion binding"/>
    <property type="evidence" value="ECO:0007669"/>
    <property type="project" value="UniProtKB-UniRule"/>
</dbReference>
<comment type="domain">
    <text evidence="12">Contains an N-terminal zinc-binding domain, a central core domain that contains the primase activity, and a C-terminal DnaB-binding domain.</text>
</comment>
<evidence type="ECO:0000256" key="11">
    <source>
        <dbReference type="ARBA" id="ARBA00023163"/>
    </source>
</evidence>
<dbReference type="InterPro" id="IPR050219">
    <property type="entry name" value="DnaG_primase"/>
</dbReference>
<dbReference type="InterPro" id="IPR006295">
    <property type="entry name" value="DNA_primase_DnaG"/>
</dbReference>
<gene>
    <name evidence="12 16" type="primary">dnaG</name>
    <name evidence="16" type="ORF">MFMK1_001133</name>
</gene>
<dbReference type="InterPro" id="IPR036977">
    <property type="entry name" value="DNA_primase_Znf_CHC2"/>
</dbReference>
<keyword evidence="17" id="KW-1185">Reference proteome</keyword>
<keyword evidence="8 12" id="KW-0862">Zinc</keyword>
<dbReference type="GO" id="GO:0006269">
    <property type="term" value="P:DNA replication, synthesis of primer"/>
    <property type="evidence" value="ECO:0007669"/>
    <property type="project" value="UniProtKB-UniRule"/>
</dbReference>
<dbReference type="KEGG" id="dbc:MFMK1_001133"/>
<keyword evidence="5 12" id="KW-0235">DNA replication</keyword>
<dbReference type="InterPro" id="IPR006171">
    <property type="entry name" value="TOPRIM_dom"/>
</dbReference>
<evidence type="ECO:0000256" key="10">
    <source>
        <dbReference type="ARBA" id="ARBA00023125"/>
    </source>
</evidence>
<dbReference type="Pfam" id="PF08275">
    <property type="entry name" value="DNAG_N"/>
    <property type="match status" value="1"/>
</dbReference>
<organism evidence="16 17">
    <name type="scientific">Metallumcola ferriviriculae</name>
    <dbReference type="NCBI Taxonomy" id="3039180"/>
    <lineage>
        <taxon>Bacteria</taxon>
        <taxon>Bacillati</taxon>
        <taxon>Bacillota</taxon>
        <taxon>Clostridia</taxon>
        <taxon>Neomoorellales</taxon>
        <taxon>Desulfitibacteraceae</taxon>
        <taxon>Metallumcola</taxon>
    </lineage>
</organism>
<dbReference type="Proteomes" id="UP001329915">
    <property type="component" value="Chromosome"/>
</dbReference>
<name>A0AAU0UM10_9FIRM</name>
<dbReference type="InterPro" id="IPR030846">
    <property type="entry name" value="DnaG_bac"/>
</dbReference>
<dbReference type="SMART" id="SM00493">
    <property type="entry name" value="TOPRIM"/>
    <property type="match status" value="1"/>
</dbReference>
<keyword evidence="2 12" id="KW-0639">Primosome</keyword>
<comment type="cofactor">
    <cofactor evidence="12 13 14">
        <name>Zn(2+)</name>
        <dbReference type="ChEBI" id="CHEBI:29105"/>
    </cofactor>
    <text evidence="12 13 14">Binds 1 zinc ion per monomer.</text>
</comment>
<dbReference type="RefSeq" id="WP_366924179.1">
    <property type="nucleotide sequence ID" value="NZ_CP121694.1"/>
</dbReference>
<dbReference type="GO" id="GO:0003899">
    <property type="term" value="F:DNA-directed RNA polymerase activity"/>
    <property type="evidence" value="ECO:0007669"/>
    <property type="project" value="UniProtKB-UniRule"/>
</dbReference>
<feature type="zinc finger region" description="CHC2-type" evidence="12 14">
    <location>
        <begin position="40"/>
        <end position="64"/>
    </location>
</feature>
<evidence type="ECO:0000256" key="6">
    <source>
        <dbReference type="ARBA" id="ARBA00022723"/>
    </source>
</evidence>
<dbReference type="EC" id="2.7.7.101" evidence="12"/>
<dbReference type="Gene3D" id="3.40.1360.10">
    <property type="match status" value="1"/>
</dbReference>
<dbReference type="NCBIfam" id="TIGR01391">
    <property type="entry name" value="dnaG"/>
    <property type="match status" value="1"/>
</dbReference>
<evidence type="ECO:0000256" key="13">
    <source>
        <dbReference type="PIRNR" id="PIRNR002811"/>
    </source>
</evidence>
<evidence type="ECO:0000256" key="2">
    <source>
        <dbReference type="ARBA" id="ARBA00022515"/>
    </source>
</evidence>
<evidence type="ECO:0000313" key="17">
    <source>
        <dbReference type="Proteomes" id="UP001329915"/>
    </source>
</evidence>
<dbReference type="PROSITE" id="PS50880">
    <property type="entry name" value="TOPRIM"/>
    <property type="match status" value="1"/>
</dbReference>
<keyword evidence="9" id="KW-0460">Magnesium</keyword>
<keyword evidence="10 12" id="KW-0238">DNA-binding</keyword>
<dbReference type="InterPro" id="IPR034151">
    <property type="entry name" value="TOPRIM_DnaG_bac"/>
</dbReference>
<dbReference type="GO" id="GO:1990077">
    <property type="term" value="C:primosome complex"/>
    <property type="evidence" value="ECO:0007669"/>
    <property type="project" value="UniProtKB-KW"/>
</dbReference>
<dbReference type="GO" id="GO:0005737">
    <property type="term" value="C:cytoplasm"/>
    <property type="evidence" value="ECO:0007669"/>
    <property type="project" value="TreeGrafter"/>
</dbReference>
<proteinExistence type="inferred from homology"/>
<dbReference type="HAMAP" id="MF_00974">
    <property type="entry name" value="DNA_primase_DnaG"/>
    <property type="match status" value="1"/>
</dbReference>
<comment type="subunit">
    <text evidence="12">Monomer. Interacts with DnaB.</text>
</comment>
<dbReference type="AlphaFoldDB" id="A0AAU0UM10"/>
<evidence type="ECO:0000259" key="15">
    <source>
        <dbReference type="PROSITE" id="PS50880"/>
    </source>
</evidence>
<dbReference type="SUPFAM" id="SSF57783">
    <property type="entry name" value="Zinc beta-ribbon"/>
    <property type="match status" value="1"/>
</dbReference>
<evidence type="ECO:0000313" key="16">
    <source>
        <dbReference type="EMBL" id="WRO21330.1"/>
    </source>
</evidence>
<keyword evidence="11 12" id="KW-0804">Transcription</keyword>
<evidence type="ECO:0000256" key="3">
    <source>
        <dbReference type="ARBA" id="ARBA00022679"/>
    </source>
</evidence>
<dbReference type="InterPro" id="IPR013264">
    <property type="entry name" value="DNAG_N"/>
</dbReference>
<dbReference type="Pfam" id="PF01807">
    <property type="entry name" value="Zn_ribbon_DnaG"/>
    <property type="match status" value="1"/>
</dbReference>
<comment type="catalytic activity">
    <reaction evidence="12">
        <text>ssDNA + n NTP = ssDNA/pppN(pN)n-1 hybrid + (n-1) diphosphate.</text>
        <dbReference type="EC" id="2.7.7.101"/>
    </reaction>
</comment>
<dbReference type="Gene3D" id="3.90.980.10">
    <property type="entry name" value="DNA primase, catalytic core, N-terminal domain"/>
    <property type="match status" value="1"/>
</dbReference>
<evidence type="ECO:0000256" key="12">
    <source>
        <dbReference type="HAMAP-Rule" id="MF_00974"/>
    </source>
</evidence>
<dbReference type="InterPro" id="IPR037068">
    <property type="entry name" value="DNA_primase_core_N_sf"/>
</dbReference>
<dbReference type="CDD" id="cd03364">
    <property type="entry name" value="TOPRIM_DnaG_primases"/>
    <property type="match status" value="1"/>
</dbReference>
<sequence>MTRFIPEHTIEEIRDSIDIVAVIRDFVALTQRGRNFVGLCPFHSEDTPSFTVSPEKQMWHCFGCGEGGNAYTFLMKHENITFPEAVERLADQAGVTLPEQEEPDPEENRRHSLRQRIYEINRIAARWFYRNLRELPIAENARRYLDKRGLSRKVQDSFGLGYAPDGWEGLLKHLKEKGFEVEDIFQAGLISERKGQSGHYDRFRSRIIFPILDAQGRVTAFGGRITGEGEPKYLNSPETPVFHKGRMLYGLNWAAKTIRAEDRVVIVEGYMDVIAAHQFGAFNTVASLGTAFTPEQGKLLMRFSKNISIAYDSDTAGAKATMRGLDILQSLGAKVRVGQLPEGMDPDDYLRRKGIDEFQRLVATEALSLIEYKLALAMKEYDIGSIEGRVAIVNFLVPDLARLKSAVEREEYIRLVAERLDLSPEAVQTEIRLHSRNSENNRVKKDKIGKNRHNDSLVRYNAETPRVGMERQLLQHILRDARQAQIVSKVIMPETLSDGGVREVLNLLTKIDYADGVQPAVLMDKLSEAGQKTLSHVMVSDEKRLDKFEHLLEKLNLFQVDRMLEELEQGLKDIEKQGGFMDIQKFLVKSFVLLQENDILRRINIKRH</sequence>
<dbReference type="SUPFAM" id="SSF56731">
    <property type="entry name" value="DNA primase core"/>
    <property type="match status" value="1"/>
</dbReference>
<dbReference type="FunFam" id="3.90.980.10:FF:000001">
    <property type="entry name" value="DNA primase"/>
    <property type="match status" value="1"/>
</dbReference>
<dbReference type="Gene3D" id="3.90.580.10">
    <property type="entry name" value="Zinc finger, CHC2-type domain"/>
    <property type="match status" value="1"/>
</dbReference>
<evidence type="ECO:0000256" key="14">
    <source>
        <dbReference type="PIRSR" id="PIRSR002811-1"/>
    </source>
</evidence>
<dbReference type="InterPro" id="IPR016136">
    <property type="entry name" value="DNA_helicase_N/primase_C"/>
</dbReference>
<dbReference type="PIRSF" id="PIRSF002811">
    <property type="entry name" value="DnaG"/>
    <property type="match status" value="1"/>
</dbReference>
<dbReference type="PANTHER" id="PTHR30313:SF2">
    <property type="entry name" value="DNA PRIMASE"/>
    <property type="match status" value="1"/>
</dbReference>
<dbReference type="GO" id="GO:0003677">
    <property type="term" value="F:DNA binding"/>
    <property type="evidence" value="ECO:0007669"/>
    <property type="project" value="UniProtKB-KW"/>
</dbReference>
<evidence type="ECO:0000256" key="5">
    <source>
        <dbReference type="ARBA" id="ARBA00022705"/>
    </source>
</evidence>
<dbReference type="InterPro" id="IPR019475">
    <property type="entry name" value="DNA_primase_DnaB-bd"/>
</dbReference>
<dbReference type="FunFam" id="3.90.580.10:FF:000001">
    <property type="entry name" value="DNA primase"/>
    <property type="match status" value="1"/>
</dbReference>
<dbReference type="GO" id="GO:0000428">
    <property type="term" value="C:DNA-directed RNA polymerase complex"/>
    <property type="evidence" value="ECO:0007669"/>
    <property type="project" value="UniProtKB-KW"/>
</dbReference>
<evidence type="ECO:0000256" key="1">
    <source>
        <dbReference type="ARBA" id="ARBA00022478"/>
    </source>
</evidence>
<accession>A0AAU0UM10</accession>
<keyword evidence="4 12" id="KW-0548">Nucleotidyltransferase</keyword>
<protein>
    <recommendedName>
        <fullName evidence="12 13">DNA primase</fullName>
        <ecNumber evidence="12">2.7.7.101</ecNumber>
    </recommendedName>
</protein>
<evidence type="ECO:0000256" key="8">
    <source>
        <dbReference type="ARBA" id="ARBA00022833"/>
    </source>
</evidence>
<dbReference type="Pfam" id="PF10410">
    <property type="entry name" value="DnaB_bind"/>
    <property type="match status" value="1"/>
</dbReference>
<keyword evidence="7 12" id="KW-0863">Zinc-finger</keyword>
<comment type="function">
    <text evidence="12 13">RNA polymerase that catalyzes the synthesis of short RNA molecules used as primers for DNA polymerase during DNA replication.</text>
</comment>
<keyword evidence="6 12" id="KW-0479">Metal-binding</keyword>
<dbReference type="InterPro" id="IPR002694">
    <property type="entry name" value="Znf_CHC2"/>
</dbReference>
<comment type="similarity">
    <text evidence="12 13">Belongs to the DnaG primase family.</text>
</comment>
<dbReference type="EMBL" id="CP121694">
    <property type="protein sequence ID" value="WRO21330.1"/>
    <property type="molecule type" value="Genomic_DNA"/>
</dbReference>
<evidence type="ECO:0000256" key="4">
    <source>
        <dbReference type="ARBA" id="ARBA00022695"/>
    </source>
</evidence>
<evidence type="ECO:0000256" key="9">
    <source>
        <dbReference type="ARBA" id="ARBA00022842"/>
    </source>
</evidence>
<reference evidence="16 17" key="1">
    <citation type="submission" date="2023-04" db="EMBL/GenBank/DDBJ databases">
        <authorList>
            <person name="Hsu D."/>
        </authorList>
    </citation>
    <scope>NUCLEOTIDE SEQUENCE [LARGE SCALE GENOMIC DNA]</scope>
    <source>
        <strain evidence="16 17">MK1</strain>
    </source>
</reference>
<keyword evidence="1 12" id="KW-0240">DNA-directed RNA polymerase</keyword>